<organism evidence="1 2">
    <name type="scientific">Planktothrix serta PCC 8927</name>
    <dbReference type="NCBI Taxonomy" id="671068"/>
    <lineage>
        <taxon>Bacteria</taxon>
        <taxon>Bacillati</taxon>
        <taxon>Cyanobacteriota</taxon>
        <taxon>Cyanophyceae</taxon>
        <taxon>Oscillatoriophycideae</taxon>
        <taxon>Oscillatoriales</taxon>
        <taxon>Microcoleaceae</taxon>
        <taxon>Planktothrix</taxon>
    </lineage>
</organism>
<keyword evidence="2" id="KW-1185">Reference proteome</keyword>
<protein>
    <submittedName>
        <fullName evidence="1">Uncharacterized protein</fullName>
    </submittedName>
</protein>
<evidence type="ECO:0000313" key="2">
    <source>
        <dbReference type="Proteomes" id="UP000184550"/>
    </source>
</evidence>
<reference evidence="1" key="1">
    <citation type="submission" date="2019-10" db="EMBL/GenBank/DDBJ databases">
        <authorList>
            <consortium name="Genoscope - CEA"/>
            <person name="William W."/>
        </authorList>
    </citation>
    <scope>NUCLEOTIDE SEQUENCE [LARGE SCALE GENOMIC DNA]</scope>
    <source>
        <strain evidence="1">BBR_PRJEB10992</strain>
    </source>
</reference>
<dbReference type="EMBL" id="CZCU02000144">
    <property type="protein sequence ID" value="VXD20069.1"/>
    <property type="molecule type" value="Genomic_DNA"/>
</dbReference>
<comment type="caution">
    <text evidence="1">The sequence shown here is derived from an EMBL/GenBank/DDBJ whole genome shotgun (WGS) entry which is preliminary data.</text>
</comment>
<name>A0A7Z9BPV7_9CYAN</name>
<accession>A0A7Z9BPV7</accession>
<proteinExistence type="predicted"/>
<evidence type="ECO:0000313" key="1">
    <source>
        <dbReference type="EMBL" id="VXD20069.1"/>
    </source>
</evidence>
<dbReference type="Proteomes" id="UP000184550">
    <property type="component" value="Unassembled WGS sequence"/>
</dbReference>
<gene>
    <name evidence="1" type="ORF">PL8927_680011</name>
</gene>
<sequence>MSATIQSSTGLMRFSEGLGKEITLILLEFIRVSGALSVYSGVDSWEIGKFGFTFL</sequence>
<dbReference type="AlphaFoldDB" id="A0A7Z9BPV7"/>